<feature type="transmembrane region" description="Helical" evidence="9">
    <location>
        <begin position="158"/>
        <end position="180"/>
    </location>
</feature>
<organism evidence="11 12">
    <name type="scientific">Litoreibacter albidus</name>
    <dbReference type="NCBI Taxonomy" id="670155"/>
    <lineage>
        <taxon>Bacteria</taxon>
        <taxon>Pseudomonadati</taxon>
        <taxon>Pseudomonadota</taxon>
        <taxon>Alphaproteobacteria</taxon>
        <taxon>Rhodobacterales</taxon>
        <taxon>Roseobacteraceae</taxon>
        <taxon>Litoreibacter</taxon>
    </lineage>
</organism>
<keyword evidence="6 9" id="KW-1133">Transmembrane helix</keyword>
<comment type="similarity">
    <text evidence="8 9">Belongs to the TRAP transporter small permease family.</text>
</comment>
<comment type="subcellular location">
    <subcellularLocation>
        <location evidence="1 9">Cell inner membrane</location>
        <topology evidence="1 9">Multi-pass membrane protein</topology>
    </subcellularLocation>
</comment>
<dbReference type="AlphaFoldDB" id="A0A1H2XBW0"/>
<keyword evidence="7 9" id="KW-0472">Membrane</keyword>
<evidence type="ECO:0000259" key="10">
    <source>
        <dbReference type="Pfam" id="PF04290"/>
    </source>
</evidence>
<evidence type="ECO:0000256" key="1">
    <source>
        <dbReference type="ARBA" id="ARBA00004429"/>
    </source>
</evidence>
<sequence length="194" mass="21164">MALARHFEARTEQTLNALCRLCAYAGGLVLVSAALITVASVTGRAFLFAGLGPVRGDFELVEMSCAIAIFAFMPWCQLNRGHVTVDVLSNRLPPRAQAVLGALGDLAIAVVSGLILWRLYLGFAEKFPYGSDSFRSAFAMGSKPYYPETTYELEMPVWIPYGLSTLGAVLFFVVSVFTVWRAVNWVIVGEEGEL</sequence>
<comment type="function">
    <text evidence="9">Part of the tripartite ATP-independent periplasmic (TRAP) transport system.</text>
</comment>
<evidence type="ECO:0000256" key="6">
    <source>
        <dbReference type="ARBA" id="ARBA00022989"/>
    </source>
</evidence>
<evidence type="ECO:0000256" key="4">
    <source>
        <dbReference type="ARBA" id="ARBA00022519"/>
    </source>
</evidence>
<dbReference type="PANTHER" id="PTHR35011">
    <property type="entry name" value="2,3-DIKETO-L-GULONATE TRAP TRANSPORTER SMALL PERMEASE PROTEIN YIAM"/>
    <property type="match status" value="1"/>
</dbReference>
<comment type="subunit">
    <text evidence="9">The complex comprises the extracytoplasmic solute receptor protein and the two transmembrane proteins.</text>
</comment>
<evidence type="ECO:0000256" key="8">
    <source>
        <dbReference type="ARBA" id="ARBA00038436"/>
    </source>
</evidence>
<dbReference type="GO" id="GO:0005886">
    <property type="term" value="C:plasma membrane"/>
    <property type="evidence" value="ECO:0007669"/>
    <property type="project" value="UniProtKB-SubCell"/>
</dbReference>
<name>A0A1H2XBW0_9RHOB</name>
<dbReference type="InterPro" id="IPR055348">
    <property type="entry name" value="DctQ"/>
</dbReference>
<dbReference type="GO" id="GO:0022857">
    <property type="term" value="F:transmembrane transporter activity"/>
    <property type="evidence" value="ECO:0007669"/>
    <property type="project" value="UniProtKB-UniRule"/>
</dbReference>
<proteinExistence type="inferred from homology"/>
<feature type="domain" description="Tripartite ATP-independent periplasmic transporters DctQ component" evidence="10">
    <location>
        <begin position="34"/>
        <end position="183"/>
    </location>
</feature>
<dbReference type="OrthoDB" id="6183232at2"/>
<evidence type="ECO:0000256" key="7">
    <source>
        <dbReference type="ARBA" id="ARBA00023136"/>
    </source>
</evidence>
<evidence type="ECO:0000256" key="9">
    <source>
        <dbReference type="RuleBase" id="RU369079"/>
    </source>
</evidence>
<evidence type="ECO:0000256" key="5">
    <source>
        <dbReference type="ARBA" id="ARBA00022692"/>
    </source>
</evidence>
<dbReference type="Proteomes" id="UP000199441">
    <property type="component" value="Unassembled WGS sequence"/>
</dbReference>
<evidence type="ECO:0000256" key="2">
    <source>
        <dbReference type="ARBA" id="ARBA00022448"/>
    </source>
</evidence>
<dbReference type="Pfam" id="PF04290">
    <property type="entry name" value="DctQ"/>
    <property type="match status" value="1"/>
</dbReference>
<reference evidence="12" key="1">
    <citation type="submission" date="2016-10" db="EMBL/GenBank/DDBJ databases">
        <authorList>
            <person name="Varghese N."/>
            <person name="Submissions S."/>
        </authorList>
    </citation>
    <scope>NUCLEOTIDE SEQUENCE [LARGE SCALE GENOMIC DNA]</scope>
    <source>
        <strain evidence="12">DSM 26922</strain>
    </source>
</reference>
<keyword evidence="2 9" id="KW-0813">Transport</keyword>
<dbReference type="EMBL" id="FNOI01000003">
    <property type="protein sequence ID" value="SDW90393.1"/>
    <property type="molecule type" value="Genomic_DNA"/>
</dbReference>
<keyword evidence="4 9" id="KW-0997">Cell inner membrane</keyword>
<feature type="transmembrane region" description="Helical" evidence="9">
    <location>
        <begin position="60"/>
        <end position="78"/>
    </location>
</feature>
<feature type="transmembrane region" description="Helical" evidence="9">
    <location>
        <begin position="21"/>
        <end position="40"/>
    </location>
</feature>
<dbReference type="InterPro" id="IPR007387">
    <property type="entry name" value="TRAP_DctQ"/>
</dbReference>
<keyword evidence="5 9" id="KW-0812">Transmembrane</keyword>
<dbReference type="STRING" id="670155.SAMN04488001_1933"/>
<keyword evidence="3" id="KW-1003">Cell membrane</keyword>
<protein>
    <recommendedName>
        <fullName evidence="9">TRAP transporter small permease protein</fullName>
    </recommendedName>
</protein>
<evidence type="ECO:0000313" key="12">
    <source>
        <dbReference type="Proteomes" id="UP000199441"/>
    </source>
</evidence>
<dbReference type="RefSeq" id="WP_089946724.1">
    <property type="nucleotide sequence ID" value="NZ_FNOI01000003.1"/>
</dbReference>
<feature type="transmembrane region" description="Helical" evidence="9">
    <location>
        <begin position="99"/>
        <end position="120"/>
    </location>
</feature>
<accession>A0A1H2XBW0</accession>
<keyword evidence="12" id="KW-1185">Reference proteome</keyword>
<evidence type="ECO:0000256" key="3">
    <source>
        <dbReference type="ARBA" id="ARBA00022475"/>
    </source>
</evidence>
<evidence type="ECO:0000313" key="11">
    <source>
        <dbReference type="EMBL" id="SDW90393.1"/>
    </source>
</evidence>
<gene>
    <name evidence="11" type="ORF">SAMN04488001_1933</name>
</gene>